<keyword evidence="3" id="KW-1185">Reference proteome</keyword>
<reference evidence="2" key="1">
    <citation type="submission" date="2022-12" db="EMBL/GenBank/DDBJ databases">
        <title>Draft genome sequence of the thermophilic strain Brevibacillus thermoruber HT42, isolated from Los Humeros, Puebla, Mexico, with biotechnological potential.</title>
        <authorList>
            <person name="Lara Sanchez J."/>
            <person name="Solis Palacios R."/>
            <person name="Bustos Baena A.S."/>
            <person name="Ruz Baez A.E."/>
            <person name="Espinosa Luna G."/>
            <person name="Oliart Ros R.M."/>
        </authorList>
    </citation>
    <scope>NUCLEOTIDE SEQUENCE</scope>
    <source>
        <strain evidence="2">HT42</strain>
    </source>
</reference>
<sequence length="136" mass="15496">MTRRVEHEFSMLVREIRKEYVGSGPQQIRTRFVGPWAIIEMNGNLTDVEKWLIDSNEGRRMIHETRTKMVKDIYKHAGVVEKLETLVNAKLVTLFADINLENDVAITVFVFDRDIQSGARWSAGSSASRRTSAGCP</sequence>
<evidence type="ECO:0000313" key="2">
    <source>
        <dbReference type="EMBL" id="MDA5110634.1"/>
    </source>
</evidence>
<dbReference type="EMBL" id="JAPYYP010000037">
    <property type="protein sequence ID" value="MDA5110634.1"/>
    <property type="molecule type" value="Genomic_DNA"/>
</dbReference>
<protein>
    <submittedName>
        <fullName evidence="2">DUF2294 domain-containing protein</fullName>
    </submittedName>
</protein>
<dbReference type="InterPro" id="IPR018745">
    <property type="entry name" value="MpsC"/>
</dbReference>
<dbReference type="AlphaFoldDB" id="A0A9X3TUF4"/>
<comment type="caution">
    <text evidence="2">The sequence shown here is derived from an EMBL/GenBank/DDBJ whole genome shotgun (WGS) entry which is preliminary data.</text>
</comment>
<proteinExistence type="predicted"/>
<feature type="domain" description="Na+-translocating membrane potential-generating system MpsC" evidence="1">
    <location>
        <begin position="4"/>
        <end position="113"/>
    </location>
</feature>
<evidence type="ECO:0000313" key="3">
    <source>
        <dbReference type="Proteomes" id="UP001151071"/>
    </source>
</evidence>
<accession>A0A9X3TUF4</accession>
<evidence type="ECO:0000259" key="1">
    <source>
        <dbReference type="Pfam" id="PF10057"/>
    </source>
</evidence>
<organism evidence="2 3">
    <name type="scientific">Brevibacillus thermoruber</name>
    <dbReference type="NCBI Taxonomy" id="33942"/>
    <lineage>
        <taxon>Bacteria</taxon>
        <taxon>Bacillati</taxon>
        <taxon>Bacillota</taxon>
        <taxon>Bacilli</taxon>
        <taxon>Bacillales</taxon>
        <taxon>Paenibacillaceae</taxon>
        <taxon>Brevibacillus</taxon>
    </lineage>
</organism>
<dbReference type="Proteomes" id="UP001151071">
    <property type="component" value="Unassembled WGS sequence"/>
</dbReference>
<dbReference type="RefSeq" id="WP_271140872.1">
    <property type="nucleotide sequence ID" value="NZ_JAPYYP010000037.1"/>
</dbReference>
<dbReference type="Pfam" id="PF10057">
    <property type="entry name" value="MpsC"/>
    <property type="match status" value="1"/>
</dbReference>
<gene>
    <name evidence="2" type="ORF">O3V59_20040</name>
</gene>
<name>A0A9X3TUF4_9BACL</name>